<reference evidence="2" key="1">
    <citation type="submission" date="2020-05" db="EMBL/GenBank/DDBJ databases">
        <title>Mycena genomes resolve the evolution of fungal bioluminescence.</title>
        <authorList>
            <person name="Tsai I.J."/>
        </authorList>
    </citation>
    <scope>NUCLEOTIDE SEQUENCE</scope>
    <source>
        <strain evidence="2">110903Hualien_Pintung</strain>
    </source>
</reference>
<evidence type="ECO:0000313" key="3">
    <source>
        <dbReference type="Proteomes" id="UP000613580"/>
    </source>
</evidence>
<comment type="caution">
    <text evidence="2">The sequence shown here is derived from an EMBL/GenBank/DDBJ whole genome shotgun (WGS) entry which is preliminary data.</text>
</comment>
<dbReference type="CDD" id="cd01838">
    <property type="entry name" value="Isoamyl_acetate_hydrolase_like"/>
    <property type="match status" value="1"/>
</dbReference>
<evidence type="ECO:0000259" key="1">
    <source>
        <dbReference type="Pfam" id="PF13472"/>
    </source>
</evidence>
<proteinExistence type="predicted"/>
<dbReference type="PANTHER" id="PTHR14209">
    <property type="entry name" value="ISOAMYL ACETATE-HYDROLYZING ESTERASE 1"/>
    <property type="match status" value="1"/>
</dbReference>
<dbReference type="Gene3D" id="3.40.50.1110">
    <property type="entry name" value="SGNH hydrolase"/>
    <property type="match status" value="1"/>
</dbReference>
<keyword evidence="2" id="KW-0378">Hydrolase</keyword>
<evidence type="ECO:0000313" key="2">
    <source>
        <dbReference type="EMBL" id="KAF7322848.1"/>
    </source>
</evidence>
<dbReference type="InterPro" id="IPR036514">
    <property type="entry name" value="SGNH_hydro_sf"/>
</dbReference>
<dbReference type="Pfam" id="PF13472">
    <property type="entry name" value="Lipase_GDSL_2"/>
    <property type="match status" value="1"/>
</dbReference>
<dbReference type="InterPro" id="IPR045136">
    <property type="entry name" value="Iah1-like"/>
</dbReference>
<sequence>MAAAVYDAVVLFGDSLTQMGWNTGGFGAQLASVYTRKLDVLNRGLSGYNTKWALPILQKCLAAGPKTRLIVIWFGANDSTILPSIQHVPLDAFIANLKEMVRLIHEADSSTKIVLMTPPPINDEQRAESRDALAPVDRTFDNTEAYAKAVAQTGQELGVAVVDVWSAFWRIAGEEQGGLKGYLTDGLHLTSAGYEVVYDALLGTIRASLSELDPEKMVEVFARWETLG</sequence>
<dbReference type="InterPro" id="IPR013830">
    <property type="entry name" value="SGNH_hydro"/>
</dbReference>
<name>A0A8H6WQ03_MYCCL</name>
<dbReference type="EMBL" id="JACAZE010000001">
    <property type="protein sequence ID" value="KAF7322848.1"/>
    <property type="molecule type" value="Genomic_DNA"/>
</dbReference>
<dbReference type="PANTHER" id="PTHR14209:SF19">
    <property type="entry name" value="ISOAMYL ACETATE-HYDROLYZING ESTERASE 1 HOMOLOG"/>
    <property type="match status" value="1"/>
</dbReference>
<dbReference type="AlphaFoldDB" id="A0A8H6WQ03"/>
<feature type="domain" description="SGNH hydrolase-type esterase" evidence="1">
    <location>
        <begin position="11"/>
        <end position="196"/>
    </location>
</feature>
<organism evidence="2 3">
    <name type="scientific">Mycena chlorophos</name>
    <name type="common">Agaric fungus</name>
    <name type="synonym">Agaricus chlorophos</name>
    <dbReference type="NCBI Taxonomy" id="658473"/>
    <lineage>
        <taxon>Eukaryota</taxon>
        <taxon>Fungi</taxon>
        <taxon>Dikarya</taxon>
        <taxon>Basidiomycota</taxon>
        <taxon>Agaricomycotina</taxon>
        <taxon>Agaricomycetes</taxon>
        <taxon>Agaricomycetidae</taxon>
        <taxon>Agaricales</taxon>
        <taxon>Marasmiineae</taxon>
        <taxon>Mycenaceae</taxon>
        <taxon>Mycena</taxon>
    </lineage>
</organism>
<dbReference type="GO" id="GO:0016787">
    <property type="term" value="F:hydrolase activity"/>
    <property type="evidence" value="ECO:0007669"/>
    <property type="project" value="UniProtKB-KW"/>
</dbReference>
<dbReference type="SUPFAM" id="SSF52266">
    <property type="entry name" value="SGNH hydrolase"/>
    <property type="match status" value="1"/>
</dbReference>
<keyword evidence="3" id="KW-1185">Reference proteome</keyword>
<dbReference type="Proteomes" id="UP000613580">
    <property type="component" value="Unassembled WGS sequence"/>
</dbReference>
<accession>A0A8H6WQ03</accession>
<gene>
    <name evidence="2" type="ORF">HMN09_00064200</name>
</gene>
<dbReference type="OrthoDB" id="671439at2759"/>
<protein>
    <submittedName>
        <fullName evidence="2">GDSL lipase acylhydrolase family protein</fullName>
    </submittedName>
</protein>